<keyword evidence="3" id="KW-1185">Reference proteome</keyword>
<protein>
    <recommendedName>
        <fullName evidence="1">DUF6894 domain-containing protein</fullName>
    </recommendedName>
</protein>
<proteinExistence type="predicted"/>
<sequence length="92" mass="10371">MSRLFFDFHDGQSFLRDPIGFECSDREMIRNEAVRALSLMAKEIIPDKGETQAFTVVVRNADNATVYTATVLFAGLWLGELPFPPGEQDPFD</sequence>
<dbReference type="EMBL" id="MLCA01000014">
    <property type="protein sequence ID" value="MEE7493751.1"/>
    <property type="molecule type" value="Genomic_DNA"/>
</dbReference>
<dbReference type="InterPro" id="IPR054189">
    <property type="entry name" value="DUF6894"/>
</dbReference>
<evidence type="ECO:0000313" key="2">
    <source>
        <dbReference type="EMBL" id="MEE7493751.1"/>
    </source>
</evidence>
<accession>A0ABU7TWC6</accession>
<name>A0ABU7TWC6_9HYPH</name>
<reference evidence="2 3" key="1">
    <citation type="journal article" date="2012" name="Genet. Mol. Biol.">
        <title>Analysis of 16S rRNA and mxaF genes revealing insights into Methylobacterium niche-specific plant association.</title>
        <authorList>
            <person name="Dourado M.N."/>
            <person name="Andreote F.D."/>
            <person name="Dini-Andreote F."/>
            <person name="Conti R."/>
            <person name="Araujo J.M."/>
            <person name="Araujo W.L."/>
        </authorList>
    </citation>
    <scope>NUCLEOTIDE SEQUENCE [LARGE SCALE GENOMIC DNA]</scope>
    <source>
        <strain evidence="2 3">TC3-10</strain>
    </source>
</reference>
<gene>
    <name evidence="2" type="ORF">MOTC310_26305</name>
</gene>
<evidence type="ECO:0000313" key="3">
    <source>
        <dbReference type="Proteomes" id="UP001355206"/>
    </source>
</evidence>
<dbReference type="Pfam" id="PF21834">
    <property type="entry name" value="DUF6894"/>
    <property type="match status" value="1"/>
</dbReference>
<comment type="caution">
    <text evidence="2">The sequence shown here is derived from an EMBL/GenBank/DDBJ whole genome shotgun (WGS) entry which is preliminary data.</text>
</comment>
<feature type="domain" description="DUF6894" evidence="1">
    <location>
        <begin position="3"/>
        <end position="71"/>
    </location>
</feature>
<organism evidence="2 3">
    <name type="scientific">Methylobacterium oryzae</name>
    <dbReference type="NCBI Taxonomy" id="334852"/>
    <lineage>
        <taxon>Bacteria</taxon>
        <taxon>Pseudomonadati</taxon>
        <taxon>Pseudomonadota</taxon>
        <taxon>Alphaproteobacteria</taxon>
        <taxon>Hyphomicrobiales</taxon>
        <taxon>Methylobacteriaceae</taxon>
        <taxon>Methylobacterium</taxon>
    </lineage>
</organism>
<dbReference type="Proteomes" id="UP001355206">
    <property type="component" value="Unassembled WGS sequence"/>
</dbReference>
<dbReference type="RefSeq" id="WP_331303895.1">
    <property type="nucleotide sequence ID" value="NZ_MLCA01000014.1"/>
</dbReference>
<evidence type="ECO:0000259" key="1">
    <source>
        <dbReference type="Pfam" id="PF21834"/>
    </source>
</evidence>